<dbReference type="AlphaFoldDB" id="B0RPL4"/>
<accession>B0RPL4</accession>
<name>B0RPL4_XANCB</name>
<proteinExistence type="predicted"/>
<organism evidence="1 2">
    <name type="scientific">Xanthomonas campestris pv. campestris (strain B100)</name>
    <dbReference type="NCBI Taxonomy" id="509169"/>
    <lineage>
        <taxon>Bacteria</taxon>
        <taxon>Pseudomonadati</taxon>
        <taxon>Pseudomonadota</taxon>
        <taxon>Gammaproteobacteria</taxon>
        <taxon>Lysobacterales</taxon>
        <taxon>Lysobacteraceae</taxon>
        <taxon>Xanthomonas</taxon>
    </lineage>
</organism>
<gene>
    <name evidence="1" type="ORF">XCCB100_1051</name>
</gene>
<dbReference type="HOGENOM" id="CLU_1101032_0_0_6"/>
<evidence type="ECO:0000313" key="2">
    <source>
        <dbReference type="Proteomes" id="UP000001188"/>
    </source>
</evidence>
<dbReference type="EMBL" id="AM920689">
    <property type="protein sequence ID" value="CAP50399.1"/>
    <property type="molecule type" value="Genomic_DNA"/>
</dbReference>
<evidence type="ECO:0000313" key="1">
    <source>
        <dbReference type="EMBL" id="CAP50399.1"/>
    </source>
</evidence>
<dbReference type="Proteomes" id="UP000001188">
    <property type="component" value="Chromosome"/>
</dbReference>
<sequence length="273" mass="30792">MDSKRVLMDKAKHALKTVEEYSDAFRDMVNECVQWKDEPARRLKLEKDEDWSFVCVAMDILGDAGLAIENFLRFGLDGPTKYDEAGEKYLRLYGLLGATYSQQRAALKLHKLTSCPGVKQFQGKAKGLRATVLRHQIAAHSLDNMDEQGKVVAAFVPVRIDLGGFNCTVTKNRGDEMDSYDLLVAIEEHSVFVVEVMDVIYEKCAKTFFKNDSTRRLQHLEKLEELRVIRNGVLVFNAGGTRVVVNIVNMRREEGQGAKARCSSHSVNDPMTD</sequence>
<dbReference type="KEGG" id="xca:xcc-b100_1051"/>
<protein>
    <submittedName>
        <fullName evidence="1">Uncharacterized protein</fullName>
    </submittedName>
</protein>
<reference evidence="1 2" key="1">
    <citation type="journal article" date="2008" name="J. Biotechnol.">
        <title>The genome of Xanthomonas campestris pv. campestris B100 and its use for the reconstruction of metabolic pathways involved in xanthan biosynthesis.</title>
        <authorList>
            <person name="Vorholter F.J."/>
            <person name="Schneiker S."/>
            <person name="Goesmann A."/>
            <person name="Krause L."/>
            <person name="Bekel T."/>
            <person name="Kaiser O."/>
            <person name="Linke B."/>
            <person name="Patschkowski T."/>
            <person name="Ruckert C."/>
            <person name="Schmid J."/>
            <person name="Sidhu V.K."/>
            <person name="Sieber V."/>
            <person name="Tauch A."/>
            <person name="Watt S.A."/>
            <person name="Weisshaar B."/>
            <person name="Becker A."/>
            <person name="Niehaus K."/>
            <person name="Puhler A."/>
        </authorList>
    </citation>
    <scope>NUCLEOTIDE SEQUENCE [LARGE SCALE GENOMIC DNA]</scope>
    <source>
        <strain evidence="1 2">B100</strain>
    </source>
</reference>